<gene>
    <name evidence="2" type="ORF">G4D54_04260</name>
</gene>
<evidence type="ECO:0000313" key="2">
    <source>
        <dbReference type="EMBL" id="QJA01690.1"/>
    </source>
</evidence>
<proteinExistence type="predicted"/>
<dbReference type="PANTHER" id="PTHR34825">
    <property type="entry name" value="CONSERVED PROTEIN, WITH A WEAK D-GALACTARATE DEHYDRATASE/ALTRONATE HYDROLASE DOMAIN"/>
    <property type="match status" value="1"/>
</dbReference>
<reference evidence="2 3" key="1">
    <citation type="submission" date="2020-02" db="EMBL/GenBank/DDBJ databases">
        <authorList>
            <person name="Kociolek L.K."/>
            <person name="Ozer E.A."/>
        </authorList>
    </citation>
    <scope>NUCLEOTIDE SEQUENCE [LARGE SCALE GENOMIC DNA]</scope>
    <source>
        <strain evidence="2 3">ATCC 14501</strain>
    </source>
</reference>
<dbReference type="AlphaFoldDB" id="A0AAP9MCD9"/>
<evidence type="ECO:0000313" key="3">
    <source>
        <dbReference type="Proteomes" id="UP000503330"/>
    </source>
</evidence>
<dbReference type="Pfam" id="PF09820">
    <property type="entry name" value="AAA-ATPase_like"/>
    <property type="match status" value="1"/>
</dbReference>
<organism evidence="2 3">
    <name type="scientific">Clostridium innocuum</name>
    <dbReference type="NCBI Taxonomy" id="1522"/>
    <lineage>
        <taxon>Bacteria</taxon>
        <taxon>Bacillati</taxon>
        <taxon>Bacillota</taxon>
        <taxon>Clostridia</taxon>
        <taxon>Eubacteriales</taxon>
        <taxon>Clostridiaceae</taxon>
        <taxon>Clostridium</taxon>
    </lineage>
</organism>
<name>A0AAP9MCD9_CLOIN</name>
<accession>A0AAP9MCD9</accession>
<dbReference type="Proteomes" id="UP000503330">
    <property type="component" value="Chromosome"/>
</dbReference>
<feature type="domain" description="AAA-ATPase-like" evidence="1">
    <location>
        <begin position="1"/>
        <end position="123"/>
    </location>
</feature>
<dbReference type="GeneID" id="61924723"/>
<dbReference type="EMBL" id="CP048838">
    <property type="protein sequence ID" value="QJA01690.1"/>
    <property type="molecule type" value="Genomic_DNA"/>
</dbReference>
<dbReference type="InterPro" id="IPR018631">
    <property type="entry name" value="AAA-ATPase-like_dom"/>
</dbReference>
<sequence>MLAEFFDITKNSKVIFADTAIMKTKYAEHMNSYPTIFLSFADAKDSKNRIVACVKEQLLKVYDQYSFTLENLSIFEKPQFDSILKGLSNLDDGNLETVDRAISFLMTRCHQYYGKRVMLFIDE</sequence>
<evidence type="ECO:0000259" key="1">
    <source>
        <dbReference type="Pfam" id="PF09820"/>
    </source>
</evidence>
<dbReference type="RefSeq" id="WP_164468379.1">
    <property type="nucleotide sequence ID" value="NZ_BAAACC010000039.1"/>
</dbReference>
<dbReference type="PANTHER" id="PTHR34825:SF1">
    <property type="entry name" value="AAA-ATPASE-LIKE DOMAIN-CONTAINING PROTEIN"/>
    <property type="match status" value="1"/>
</dbReference>
<protein>
    <submittedName>
        <fullName evidence="2">AAA family ATPase</fullName>
    </submittedName>
</protein>